<sequence length="410" mass="43008">MGTTSLTSATIFALTYGGIALGRIPGLRLDRAGIALLGAASMLAAGVLTPEEAYRAIDLDTITLLLAMMVIVAHLRLSGFFRLVNGWAVTHAHSPTVLLGVTALTTGVFSAFLVNDAVCLVMAPLVLDVTRRLGRDPVPYLLAAAMGSNAGSVATITGNPQNMIIGVFSQIPYAAFAVALAPVAIIGVILVFIAIRFLCRTEFRTPKVLAVAPGPSRIHMQQMAKALLVTGGVMTAFFASVPVAKAAISGAALLLVTRQVKPGKVYREIDGPLLLMFAGLFIVVAGAEKTLLSPDVIETVRTWQLTNVWILTGVTAALSNLVSNVPAVLILRPFVHGLPDQERVWLVIAMASTLAGNLTLIGSVANLIVAEKARAAGVEIGFWHYLRVGVPVTLTTLVAGAWWLSGLPGP</sequence>
<evidence type="ECO:0000256" key="2">
    <source>
        <dbReference type="ARBA" id="ARBA00009843"/>
    </source>
</evidence>
<feature type="transmembrane region" description="Helical" evidence="8">
    <location>
        <begin position="171"/>
        <end position="199"/>
    </location>
</feature>
<dbReference type="Proteomes" id="UP000704176">
    <property type="component" value="Unassembled WGS sequence"/>
</dbReference>
<comment type="subcellular location">
    <subcellularLocation>
        <location evidence="1">Cell membrane</location>
        <topology evidence="1">Multi-pass membrane protein</topology>
    </subcellularLocation>
</comment>
<dbReference type="InterPro" id="IPR004680">
    <property type="entry name" value="Cit_transptr-like_dom"/>
</dbReference>
<evidence type="ECO:0000256" key="6">
    <source>
        <dbReference type="ARBA" id="ARBA00022989"/>
    </source>
</evidence>
<evidence type="ECO:0000313" key="10">
    <source>
        <dbReference type="EMBL" id="MBZ6076162.1"/>
    </source>
</evidence>
<name>A0ABS7VMC3_9HYPH</name>
<gene>
    <name evidence="10" type="ORF">K9B37_07640</name>
</gene>
<dbReference type="EMBL" id="JAIRBM010000004">
    <property type="protein sequence ID" value="MBZ6076162.1"/>
    <property type="molecule type" value="Genomic_DNA"/>
</dbReference>
<feature type="domain" description="Citrate transporter-like" evidence="9">
    <location>
        <begin position="29"/>
        <end position="351"/>
    </location>
</feature>
<keyword evidence="4" id="KW-1003">Cell membrane</keyword>
<comment type="similarity">
    <text evidence="2">Belongs to the CitM (TC 2.A.11) transporter family.</text>
</comment>
<evidence type="ECO:0000256" key="4">
    <source>
        <dbReference type="ARBA" id="ARBA00022475"/>
    </source>
</evidence>
<evidence type="ECO:0000256" key="7">
    <source>
        <dbReference type="ARBA" id="ARBA00023136"/>
    </source>
</evidence>
<accession>A0ABS7VMC3</accession>
<keyword evidence="6 8" id="KW-1133">Transmembrane helix</keyword>
<keyword evidence="7 8" id="KW-0472">Membrane</keyword>
<feature type="transmembrane region" description="Helical" evidence="8">
    <location>
        <begin position="308"/>
        <end position="332"/>
    </location>
</feature>
<feature type="transmembrane region" description="Helical" evidence="8">
    <location>
        <begin position="32"/>
        <end position="50"/>
    </location>
</feature>
<feature type="transmembrane region" description="Helical" evidence="8">
    <location>
        <begin position="62"/>
        <end position="81"/>
    </location>
</feature>
<feature type="transmembrane region" description="Helical" evidence="8">
    <location>
        <begin position="101"/>
        <end position="127"/>
    </location>
</feature>
<evidence type="ECO:0000313" key="11">
    <source>
        <dbReference type="Proteomes" id="UP000704176"/>
    </source>
</evidence>
<dbReference type="RefSeq" id="WP_224312469.1">
    <property type="nucleotide sequence ID" value="NZ_JAIRBM010000004.1"/>
</dbReference>
<evidence type="ECO:0000256" key="5">
    <source>
        <dbReference type="ARBA" id="ARBA00022692"/>
    </source>
</evidence>
<dbReference type="PANTHER" id="PTHR43302">
    <property type="entry name" value="TRANSPORTER ARSB-RELATED"/>
    <property type="match status" value="1"/>
</dbReference>
<dbReference type="CDD" id="cd01117">
    <property type="entry name" value="YbiR_permease"/>
    <property type="match status" value="1"/>
</dbReference>
<reference evidence="10 11" key="1">
    <citation type="submission" date="2021-09" db="EMBL/GenBank/DDBJ databases">
        <title>The complete genome sequence of a new microorganism.</title>
        <authorList>
            <person name="Zi Z."/>
        </authorList>
    </citation>
    <scope>NUCLEOTIDE SEQUENCE [LARGE SCALE GENOMIC DNA]</scope>
    <source>
        <strain evidence="10 11">WGZ8</strain>
    </source>
</reference>
<keyword evidence="5 8" id="KW-0812">Transmembrane</keyword>
<feature type="transmembrane region" description="Helical" evidence="8">
    <location>
        <begin position="382"/>
        <end position="404"/>
    </location>
</feature>
<evidence type="ECO:0000259" key="9">
    <source>
        <dbReference type="Pfam" id="PF03600"/>
    </source>
</evidence>
<proteinExistence type="inferred from homology"/>
<feature type="transmembrane region" description="Helical" evidence="8">
    <location>
        <begin position="269"/>
        <end position="287"/>
    </location>
</feature>
<protein>
    <submittedName>
        <fullName evidence="10">Anion transporter</fullName>
    </submittedName>
</protein>
<evidence type="ECO:0000256" key="8">
    <source>
        <dbReference type="SAM" id="Phobius"/>
    </source>
</evidence>
<dbReference type="PANTHER" id="PTHR43302:SF5">
    <property type="entry name" value="TRANSPORTER ARSB-RELATED"/>
    <property type="match status" value="1"/>
</dbReference>
<dbReference type="PRINTS" id="PR00758">
    <property type="entry name" value="ARSENICPUMP"/>
</dbReference>
<keyword evidence="11" id="KW-1185">Reference proteome</keyword>
<organism evidence="10 11">
    <name type="scientific">Microvirga puerhi</name>
    <dbReference type="NCBI Taxonomy" id="2876078"/>
    <lineage>
        <taxon>Bacteria</taxon>
        <taxon>Pseudomonadati</taxon>
        <taxon>Pseudomonadota</taxon>
        <taxon>Alphaproteobacteria</taxon>
        <taxon>Hyphomicrobiales</taxon>
        <taxon>Methylobacteriaceae</taxon>
        <taxon>Microvirga</taxon>
    </lineage>
</organism>
<feature type="transmembrane region" description="Helical" evidence="8">
    <location>
        <begin position="226"/>
        <end position="257"/>
    </location>
</feature>
<feature type="transmembrane region" description="Helical" evidence="8">
    <location>
        <begin position="344"/>
        <end position="370"/>
    </location>
</feature>
<evidence type="ECO:0000256" key="3">
    <source>
        <dbReference type="ARBA" id="ARBA00022448"/>
    </source>
</evidence>
<keyword evidence="3" id="KW-0813">Transport</keyword>
<feature type="transmembrane region" description="Helical" evidence="8">
    <location>
        <begin position="139"/>
        <end position="159"/>
    </location>
</feature>
<dbReference type="InterPro" id="IPR000802">
    <property type="entry name" value="Arsenical_pump_ArsB"/>
</dbReference>
<comment type="caution">
    <text evidence="10">The sequence shown here is derived from an EMBL/GenBank/DDBJ whole genome shotgun (WGS) entry which is preliminary data.</text>
</comment>
<dbReference type="Pfam" id="PF03600">
    <property type="entry name" value="CitMHS"/>
    <property type="match status" value="1"/>
</dbReference>
<evidence type="ECO:0000256" key="1">
    <source>
        <dbReference type="ARBA" id="ARBA00004651"/>
    </source>
</evidence>